<gene>
    <name evidence="8" type="ORF">AYL99_11028</name>
</gene>
<keyword evidence="2" id="KW-0813">Transport</keyword>
<feature type="transmembrane region" description="Helical" evidence="6">
    <location>
        <begin position="190"/>
        <end position="213"/>
    </location>
</feature>
<comment type="caution">
    <text evidence="8">The sequence shown here is derived from an EMBL/GenBank/DDBJ whole genome shotgun (WGS) entry which is preliminary data.</text>
</comment>
<evidence type="ECO:0000313" key="8">
    <source>
        <dbReference type="EMBL" id="OAP54580.1"/>
    </source>
</evidence>
<dbReference type="InterPro" id="IPR011701">
    <property type="entry name" value="MFS"/>
</dbReference>
<evidence type="ECO:0000256" key="2">
    <source>
        <dbReference type="ARBA" id="ARBA00022448"/>
    </source>
</evidence>
<dbReference type="PANTHER" id="PTHR43791">
    <property type="entry name" value="PERMEASE-RELATED"/>
    <property type="match status" value="1"/>
</dbReference>
<dbReference type="Gene3D" id="1.20.1250.20">
    <property type="entry name" value="MFS general substrate transporter like domains"/>
    <property type="match status" value="2"/>
</dbReference>
<feature type="transmembrane region" description="Helical" evidence="6">
    <location>
        <begin position="416"/>
        <end position="441"/>
    </location>
</feature>
<dbReference type="InterPro" id="IPR036259">
    <property type="entry name" value="MFS_trans_sf"/>
</dbReference>
<evidence type="ECO:0000256" key="3">
    <source>
        <dbReference type="ARBA" id="ARBA00022692"/>
    </source>
</evidence>
<name>A0A178Z4B1_9EURO</name>
<keyword evidence="9" id="KW-1185">Reference proteome</keyword>
<keyword evidence="4 6" id="KW-1133">Transmembrane helix</keyword>
<evidence type="ECO:0000256" key="4">
    <source>
        <dbReference type="ARBA" id="ARBA00022989"/>
    </source>
</evidence>
<feature type="transmembrane region" description="Helical" evidence="6">
    <location>
        <begin position="391"/>
        <end position="409"/>
    </location>
</feature>
<sequence>MMKSEHNHSGDMSDVVAIHEEEKRQMGNAVIDPADGSLESANPSGINLKKLVRKADLRIVPLLSFMYLLNYLDRGNVGNAKVLNKETKDDLLSQTGMTATGYAVTVSLFSVAYTLFEVPSNWIIKRYVRPSLWLGILLFCWGATTLGFAGVKTYPQVVVLRFLIGIFEAGFFPGIVYFTTFWYRIEERGLRIAFVAAHANLAGAFGGVIAYGVGHLNGDGGLQGFRWLFIIEGVITVVLSFALLFCLPDYPSIAKWLSPEEKKAYDDRLGEEGASYSRAPATRKETLETCFSPRMLLHYGIYLINTVPLASFTFYTATIITGLGYKSLEAQLLTIPPWVVGYLFALIYSFSADRLNARGYHIAFGSILGGLGWLISGCLPVHAYTARYGCLVLASAGAFPCVPPLSAWVSGNSPGIASIAVATALNNSAAGIGQIIAQWIWIPSEVDRGYPTGNFTCAACSFMVAACALVLRFWYGRMNKNNVADANGHPRVWAY</sequence>
<dbReference type="PANTHER" id="PTHR43791:SF49">
    <property type="entry name" value="TRANSPORTER, PUTATIVE (AFU_ORTHOLOGUE AFUA_4G04250)-RELATED"/>
    <property type="match status" value="1"/>
</dbReference>
<evidence type="ECO:0000256" key="6">
    <source>
        <dbReference type="SAM" id="Phobius"/>
    </source>
</evidence>
<dbReference type="Pfam" id="PF07690">
    <property type="entry name" value="MFS_1"/>
    <property type="match status" value="1"/>
</dbReference>
<feature type="domain" description="Major facilitator superfamily (MFS) profile" evidence="7">
    <location>
        <begin position="59"/>
        <end position="484"/>
    </location>
</feature>
<feature type="transmembrane region" description="Helical" evidence="6">
    <location>
        <begin position="92"/>
        <end position="116"/>
    </location>
</feature>
<feature type="transmembrane region" description="Helical" evidence="6">
    <location>
        <begin position="301"/>
        <end position="325"/>
    </location>
</feature>
<evidence type="ECO:0000256" key="1">
    <source>
        <dbReference type="ARBA" id="ARBA00004141"/>
    </source>
</evidence>
<keyword evidence="5 6" id="KW-0472">Membrane</keyword>
<evidence type="ECO:0000256" key="5">
    <source>
        <dbReference type="ARBA" id="ARBA00023136"/>
    </source>
</evidence>
<dbReference type="Proteomes" id="UP000078343">
    <property type="component" value="Unassembled WGS sequence"/>
</dbReference>
<dbReference type="FunFam" id="1.20.1250.20:FF:000013">
    <property type="entry name" value="MFS general substrate transporter"/>
    <property type="match status" value="1"/>
</dbReference>
<proteinExistence type="predicted"/>
<feature type="transmembrane region" description="Helical" evidence="6">
    <location>
        <begin position="453"/>
        <end position="475"/>
    </location>
</feature>
<keyword evidence="3 6" id="KW-0812">Transmembrane</keyword>
<feature type="transmembrane region" description="Helical" evidence="6">
    <location>
        <begin position="362"/>
        <end position="385"/>
    </location>
</feature>
<dbReference type="FunFam" id="1.20.1250.20:FF:000057">
    <property type="entry name" value="MFS general substrate transporter"/>
    <property type="match status" value="1"/>
</dbReference>
<dbReference type="PROSITE" id="PS50850">
    <property type="entry name" value="MFS"/>
    <property type="match status" value="1"/>
</dbReference>
<dbReference type="AlphaFoldDB" id="A0A178Z4B1"/>
<feature type="transmembrane region" description="Helical" evidence="6">
    <location>
        <begin position="132"/>
        <end position="151"/>
    </location>
</feature>
<dbReference type="RefSeq" id="XP_018687947.1">
    <property type="nucleotide sequence ID" value="XM_018842534.1"/>
</dbReference>
<feature type="transmembrane region" description="Helical" evidence="6">
    <location>
        <begin position="331"/>
        <end position="350"/>
    </location>
</feature>
<organism evidence="8 9">
    <name type="scientific">Fonsecaea erecta</name>
    <dbReference type="NCBI Taxonomy" id="1367422"/>
    <lineage>
        <taxon>Eukaryota</taxon>
        <taxon>Fungi</taxon>
        <taxon>Dikarya</taxon>
        <taxon>Ascomycota</taxon>
        <taxon>Pezizomycotina</taxon>
        <taxon>Eurotiomycetes</taxon>
        <taxon>Chaetothyriomycetidae</taxon>
        <taxon>Chaetothyriales</taxon>
        <taxon>Herpotrichiellaceae</taxon>
        <taxon>Fonsecaea</taxon>
    </lineage>
</organism>
<feature type="transmembrane region" description="Helical" evidence="6">
    <location>
        <begin position="157"/>
        <end position="178"/>
    </location>
</feature>
<dbReference type="GO" id="GO:0022857">
    <property type="term" value="F:transmembrane transporter activity"/>
    <property type="evidence" value="ECO:0007669"/>
    <property type="project" value="InterPro"/>
</dbReference>
<comment type="subcellular location">
    <subcellularLocation>
        <location evidence="1">Membrane</location>
        <topology evidence="1">Multi-pass membrane protein</topology>
    </subcellularLocation>
</comment>
<dbReference type="EMBL" id="LVYI01000013">
    <property type="protein sequence ID" value="OAP54580.1"/>
    <property type="molecule type" value="Genomic_DNA"/>
</dbReference>
<dbReference type="GeneID" id="30015196"/>
<dbReference type="GO" id="GO:0016020">
    <property type="term" value="C:membrane"/>
    <property type="evidence" value="ECO:0007669"/>
    <property type="project" value="UniProtKB-SubCell"/>
</dbReference>
<accession>A0A178Z4B1</accession>
<dbReference type="OrthoDB" id="3639251at2759"/>
<protein>
    <recommendedName>
        <fullName evidence="7">Major facilitator superfamily (MFS) profile domain-containing protein</fullName>
    </recommendedName>
</protein>
<dbReference type="SUPFAM" id="SSF103473">
    <property type="entry name" value="MFS general substrate transporter"/>
    <property type="match status" value="1"/>
</dbReference>
<feature type="transmembrane region" description="Helical" evidence="6">
    <location>
        <begin position="225"/>
        <end position="247"/>
    </location>
</feature>
<evidence type="ECO:0000259" key="7">
    <source>
        <dbReference type="PROSITE" id="PS50850"/>
    </source>
</evidence>
<evidence type="ECO:0000313" key="9">
    <source>
        <dbReference type="Proteomes" id="UP000078343"/>
    </source>
</evidence>
<reference evidence="8 9" key="1">
    <citation type="submission" date="2016-04" db="EMBL/GenBank/DDBJ databases">
        <title>Draft genome of Fonsecaea erecta CBS 125763.</title>
        <authorList>
            <person name="Weiss V.A."/>
            <person name="Vicente V.A."/>
            <person name="Raittz R.T."/>
            <person name="Moreno L.F."/>
            <person name="De Souza E.M."/>
            <person name="Pedrosa F.O."/>
            <person name="Steffens M.B."/>
            <person name="Faoro H."/>
            <person name="Tadra-Sfeir M.Z."/>
            <person name="Najafzadeh M.J."/>
            <person name="Felipe M.S."/>
            <person name="Teixeira M."/>
            <person name="Sun J."/>
            <person name="Xi L."/>
            <person name="Gomes R."/>
            <person name="De Azevedo C.M."/>
            <person name="Salgado C.G."/>
            <person name="Da Silva M.B."/>
            <person name="Nascimento M.F."/>
            <person name="Queiroz-Telles F."/>
            <person name="Attili D.S."/>
            <person name="Gorbushina A."/>
        </authorList>
    </citation>
    <scope>NUCLEOTIDE SEQUENCE [LARGE SCALE GENOMIC DNA]</scope>
    <source>
        <strain evidence="8 9">CBS 125763</strain>
    </source>
</reference>
<dbReference type="InterPro" id="IPR020846">
    <property type="entry name" value="MFS_dom"/>
</dbReference>